<gene>
    <name evidence="2" type="ORF">SEMRO_169_G075230.1</name>
</gene>
<dbReference type="AlphaFoldDB" id="A0A9N8DMS4"/>
<evidence type="ECO:0000313" key="2">
    <source>
        <dbReference type="EMBL" id="CAB9503564.1"/>
    </source>
</evidence>
<feature type="transmembrane region" description="Helical" evidence="1">
    <location>
        <begin position="21"/>
        <end position="41"/>
    </location>
</feature>
<name>A0A9N8DMS4_9STRA</name>
<dbReference type="EMBL" id="CAICTM010000168">
    <property type="protein sequence ID" value="CAB9503564.1"/>
    <property type="molecule type" value="Genomic_DNA"/>
</dbReference>
<evidence type="ECO:0000313" key="3">
    <source>
        <dbReference type="Proteomes" id="UP001153069"/>
    </source>
</evidence>
<keyword evidence="1" id="KW-0812">Transmembrane</keyword>
<dbReference type="Proteomes" id="UP001153069">
    <property type="component" value="Unassembled WGS sequence"/>
</dbReference>
<keyword evidence="1" id="KW-0472">Membrane</keyword>
<reference evidence="2" key="1">
    <citation type="submission" date="2020-06" db="EMBL/GenBank/DDBJ databases">
        <authorList>
            <consortium name="Plant Systems Biology data submission"/>
        </authorList>
    </citation>
    <scope>NUCLEOTIDE SEQUENCE</scope>
    <source>
        <strain evidence="2">D6</strain>
    </source>
</reference>
<sequence>MYSDDLMARLQHSGAFSRRRLFLLWTGHVPVLYLCLVRPPFTVGHQNIFLLRTYSVVVRVAERPWVSLWFGRHKYVHRIEQLIRRAVCLVSVNYLHLWDLAVFVIVDGFFPILFIDIMRTGICDFNAAVARPSAALATVHSTLAYCKA</sequence>
<accession>A0A9N8DMS4</accession>
<keyword evidence="3" id="KW-1185">Reference proteome</keyword>
<comment type="caution">
    <text evidence="2">The sequence shown here is derived from an EMBL/GenBank/DDBJ whole genome shotgun (WGS) entry which is preliminary data.</text>
</comment>
<organism evidence="2 3">
    <name type="scientific">Seminavis robusta</name>
    <dbReference type="NCBI Taxonomy" id="568900"/>
    <lineage>
        <taxon>Eukaryota</taxon>
        <taxon>Sar</taxon>
        <taxon>Stramenopiles</taxon>
        <taxon>Ochrophyta</taxon>
        <taxon>Bacillariophyta</taxon>
        <taxon>Bacillariophyceae</taxon>
        <taxon>Bacillariophycidae</taxon>
        <taxon>Naviculales</taxon>
        <taxon>Naviculaceae</taxon>
        <taxon>Seminavis</taxon>
    </lineage>
</organism>
<proteinExistence type="predicted"/>
<protein>
    <submittedName>
        <fullName evidence="2">Uncharacterized protein</fullName>
    </submittedName>
</protein>
<evidence type="ECO:0000256" key="1">
    <source>
        <dbReference type="SAM" id="Phobius"/>
    </source>
</evidence>
<feature type="transmembrane region" description="Helical" evidence="1">
    <location>
        <begin position="95"/>
        <end position="115"/>
    </location>
</feature>
<keyword evidence="1" id="KW-1133">Transmembrane helix</keyword>